<feature type="compositionally biased region" description="Basic and acidic residues" evidence="2">
    <location>
        <begin position="443"/>
        <end position="455"/>
    </location>
</feature>
<dbReference type="InterPro" id="IPR001932">
    <property type="entry name" value="PPM-type_phosphatase-like_dom"/>
</dbReference>
<feature type="transmembrane region" description="Helical" evidence="3">
    <location>
        <begin position="145"/>
        <end position="165"/>
    </location>
</feature>
<dbReference type="InterPro" id="IPR052016">
    <property type="entry name" value="Bact_Sigma-Reg"/>
</dbReference>
<protein>
    <submittedName>
        <fullName evidence="5">Serine/threonine-protein phosphatase</fullName>
    </submittedName>
</protein>
<dbReference type="Pfam" id="PF07228">
    <property type="entry name" value="SpoIIE"/>
    <property type="match status" value="1"/>
</dbReference>
<keyword evidence="3" id="KW-1133">Transmembrane helix</keyword>
<feature type="region of interest" description="Disordered" evidence="2">
    <location>
        <begin position="1"/>
        <end position="63"/>
    </location>
</feature>
<evidence type="ECO:0000256" key="2">
    <source>
        <dbReference type="SAM" id="MobiDB-lite"/>
    </source>
</evidence>
<feature type="compositionally biased region" description="Low complexity" evidence="2">
    <location>
        <begin position="34"/>
        <end position="47"/>
    </location>
</feature>
<feature type="transmembrane region" description="Helical" evidence="3">
    <location>
        <begin position="70"/>
        <end position="88"/>
    </location>
</feature>
<organism evidence="5 6">
    <name type="scientific">Frankia nepalensis</name>
    <dbReference type="NCBI Taxonomy" id="1836974"/>
    <lineage>
        <taxon>Bacteria</taxon>
        <taxon>Bacillati</taxon>
        <taxon>Actinomycetota</taxon>
        <taxon>Actinomycetes</taxon>
        <taxon>Frankiales</taxon>
        <taxon>Frankiaceae</taxon>
        <taxon>Frankia</taxon>
    </lineage>
</organism>
<dbReference type="InterPro" id="IPR036457">
    <property type="entry name" value="PPM-type-like_dom_sf"/>
</dbReference>
<dbReference type="PANTHER" id="PTHR43156:SF2">
    <property type="entry name" value="STAGE II SPORULATION PROTEIN E"/>
    <property type="match status" value="1"/>
</dbReference>
<evidence type="ECO:0000256" key="1">
    <source>
        <dbReference type="ARBA" id="ARBA00022801"/>
    </source>
</evidence>
<sequence>MPARTREAPSGPDRPPGARAGDVWRPAYPPDPLAAAVVRRARSAGPARGREDRRRRAAPARPRAAPARPVGWAAVVLPALTLFVVIALEVSNQQWTIRELAVLSPMVAATLAGPRLTTVYAVAAVATALGLGWYGQLDTPATGGWTAQIVRLGGVAIGGVMAILASRYNTGRETTLANVSQVAEVAQRAILADVPAVSREGLRLAVRYESATAGAMVGGDLYEVVDSRWGTRLLVGDARGKGLDAVRLASRVLGCFRVVARGRAGLREVLPDLDAEVAAVGGSDDFVTGVVAELGARRLALVNAGHPDPLLWRRGRVWPLAPPDRQPPLGLGAGAGGGAALVEVTLEPGDQVLFYTDGIAEARERRTGAFFPLLPAAEHAFGAANTLQAVLADLVRAVEDWTGSALRDDVALLAVQVPAGGRAPPAADQAGSAENAGNAYARNADDTRNADDAER</sequence>
<evidence type="ECO:0000313" key="6">
    <source>
        <dbReference type="Proteomes" id="UP000604475"/>
    </source>
</evidence>
<gene>
    <name evidence="5" type="ORF">I7412_02140</name>
</gene>
<name>A0A937ULP6_9ACTN</name>
<feature type="domain" description="PPM-type phosphatase" evidence="4">
    <location>
        <begin position="199"/>
        <end position="417"/>
    </location>
</feature>
<dbReference type="Gene3D" id="3.60.40.10">
    <property type="entry name" value="PPM-type phosphatase domain"/>
    <property type="match status" value="1"/>
</dbReference>
<keyword evidence="1" id="KW-0378">Hydrolase</keyword>
<proteinExistence type="predicted"/>
<dbReference type="RefSeq" id="WP_203010101.1">
    <property type="nucleotide sequence ID" value="NZ_JADWYU010000083.1"/>
</dbReference>
<dbReference type="GO" id="GO:0016791">
    <property type="term" value="F:phosphatase activity"/>
    <property type="evidence" value="ECO:0007669"/>
    <property type="project" value="TreeGrafter"/>
</dbReference>
<evidence type="ECO:0000256" key="3">
    <source>
        <dbReference type="SAM" id="Phobius"/>
    </source>
</evidence>
<evidence type="ECO:0000313" key="5">
    <source>
        <dbReference type="EMBL" id="MBL7625997.1"/>
    </source>
</evidence>
<dbReference type="Proteomes" id="UP000604475">
    <property type="component" value="Unassembled WGS sequence"/>
</dbReference>
<dbReference type="PANTHER" id="PTHR43156">
    <property type="entry name" value="STAGE II SPORULATION PROTEIN E-RELATED"/>
    <property type="match status" value="1"/>
</dbReference>
<feature type="region of interest" description="Disordered" evidence="2">
    <location>
        <begin position="420"/>
        <end position="455"/>
    </location>
</feature>
<keyword evidence="3" id="KW-0472">Membrane</keyword>
<feature type="transmembrane region" description="Helical" evidence="3">
    <location>
        <begin position="100"/>
        <end position="133"/>
    </location>
</feature>
<accession>A0A937ULP6</accession>
<keyword evidence="6" id="KW-1185">Reference proteome</keyword>
<comment type="caution">
    <text evidence="5">The sequence shown here is derived from an EMBL/GenBank/DDBJ whole genome shotgun (WGS) entry which is preliminary data.</text>
</comment>
<dbReference type="SMART" id="SM00331">
    <property type="entry name" value="PP2C_SIG"/>
    <property type="match status" value="1"/>
</dbReference>
<dbReference type="EMBL" id="JAEACQ010000122">
    <property type="protein sequence ID" value="MBL7625997.1"/>
    <property type="molecule type" value="Genomic_DNA"/>
</dbReference>
<dbReference type="AlphaFoldDB" id="A0A937ULP6"/>
<reference evidence="5" key="1">
    <citation type="submission" date="2020-12" db="EMBL/GenBank/DDBJ databases">
        <title>Genomic characterization of non-nitrogen-fixing Frankia strains.</title>
        <authorList>
            <person name="Carlos-Shanley C."/>
            <person name="Guerra T."/>
            <person name="Hahn D."/>
        </authorList>
    </citation>
    <scope>NUCLEOTIDE SEQUENCE</scope>
    <source>
        <strain evidence="5">CN6</strain>
    </source>
</reference>
<evidence type="ECO:0000259" key="4">
    <source>
        <dbReference type="SMART" id="SM00331"/>
    </source>
</evidence>
<keyword evidence="3" id="KW-0812">Transmembrane</keyword>